<proteinExistence type="predicted"/>
<dbReference type="EMBL" id="VSSQ01059831">
    <property type="protein sequence ID" value="MPN13332.1"/>
    <property type="molecule type" value="Genomic_DNA"/>
</dbReference>
<evidence type="ECO:0000256" key="1">
    <source>
        <dbReference type="SAM" id="MobiDB-lite"/>
    </source>
</evidence>
<organism evidence="2">
    <name type="scientific">bioreactor metagenome</name>
    <dbReference type="NCBI Taxonomy" id="1076179"/>
    <lineage>
        <taxon>unclassified sequences</taxon>
        <taxon>metagenomes</taxon>
        <taxon>ecological metagenomes</taxon>
    </lineage>
</organism>
<protein>
    <submittedName>
        <fullName evidence="2">Uncharacterized protein</fullName>
    </submittedName>
</protein>
<name>A0A645FIH7_9ZZZZ</name>
<sequence>MTSPADGIANPSSSMREPFLSESVCTVMLSAPIETTRSIVLRKPDTLSVGRPAMTSMLMCSMPPRLTISIARSTSPDVCRRPMASSTASSIVCGLTLTRVTPCVLSTAIFSSSTVSGRPASTVYSSRCERSKLFSSSKSSASSCFAVSVVGVPPPMYTVLMLRPSERTSSAPERISANSAPRYGSISENDFSTDELTKLQYAQRVGQKGIPT</sequence>
<feature type="compositionally biased region" description="Polar residues" evidence="1">
    <location>
        <begin position="168"/>
        <end position="179"/>
    </location>
</feature>
<accession>A0A645FIH7</accession>
<comment type="caution">
    <text evidence="2">The sequence shown here is derived from an EMBL/GenBank/DDBJ whole genome shotgun (WGS) entry which is preliminary data.</text>
</comment>
<reference evidence="2" key="1">
    <citation type="submission" date="2019-08" db="EMBL/GenBank/DDBJ databases">
        <authorList>
            <person name="Kucharzyk K."/>
            <person name="Murdoch R.W."/>
            <person name="Higgins S."/>
            <person name="Loffler F."/>
        </authorList>
    </citation>
    <scope>NUCLEOTIDE SEQUENCE</scope>
</reference>
<gene>
    <name evidence="2" type="ORF">SDC9_160653</name>
</gene>
<dbReference type="AlphaFoldDB" id="A0A645FIH7"/>
<feature type="region of interest" description="Disordered" evidence="1">
    <location>
        <begin position="168"/>
        <end position="189"/>
    </location>
</feature>
<evidence type="ECO:0000313" key="2">
    <source>
        <dbReference type="EMBL" id="MPN13332.1"/>
    </source>
</evidence>